<dbReference type="GeneID" id="30034935"/>
<sequence>MKLLLTGATGLSGGETLKQALEDSSIDQVTVLTRKTVGKSHPKLKEIIFSDFAGDYSEVIAKNDLASHDACIWALGISQRDVSKEDYIKITYDYTMAAAKAFNQANPNMKFLFLSGQGADQTEKSYFLFGRVKGKTERELTEIYKNRAFIFRPGYIQPSTPRPNPRTGEGLFSKLTPFVNAISGQRFASPSADLAKAMINVAKNGSSIHLFDNRAIMAAAKQ</sequence>
<evidence type="ECO:0000313" key="1">
    <source>
        <dbReference type="EMBL" id="ANB15339.1"/>
    </source>
</evidence>
<dbReference type="RefSeq" id="XP_018737816.1">
    <property type="nucleotide sequence ID" value="XM_018879948.1"/>
</dbReference>
<name>A0A167FIF0_9ASCO</name>
<dbReference type="AlphaFoldDB" id="A0A167FIF0"/>
<proteinExistence type="predicted"/>
<dbReference type="OrthoDB" id="9975943at2759"/>
<dbReference type="Gene3D" id="3.40.50.720">
    <property type="entry name" value="NAD(P)-binding Rossmann-like Domain"/>
    <property type="match status" value="1"/>
</dbReference>
<gene>
    <name evidence="1" type="ORF">AWJ20_2966</name>
</gene>
<keyword evidence="2" id="KW-1185">Reference proteome</keyword>
<protein>
    <recommendedName>
        <fullName evidence="3">NAD(P)-binding domain-containing protein</fullName>
    </recommendedName>
</protein>
<dbReference type="PANTHER" id="PTHR14097">
    <property type="entry name" value="OXIDOREDUCTASE HTATIP2"/>
    <property type="match status" value="1"/>
</dbReference>
<dbReference type="SUPFAM" id="SSF51735">
    <property type="entry name" value="NAD(P)-binding Rossmann-fold domains"/>
    <property type="match status" value="1"/>
</dbReference>
<evidence type="ECO:0000313" key="2">
    <source>
        <dbReference type="Proteomes" id="UP000189580"/>
    </source>
</evidence>
<reference evidence="1 2" key="1">
    <citation type="submission" date="2016-02" db="EMBL/GenBank/DDBJ databases">
        <title>Complete genome sequence and transcriptome regulation of the pentose utilising yeast Sugiyamaella lignohabitans.</title>
        <authorList>
            <person name="Bellasio M."/>
            <person name="Peymann A."/>
            <person name="Valli M."/>
            <person name="Sipitzky M."/>
            <person name="Graf A."/>
            <person name="Sauer M."/>
            <person name="Marx H."/>
            <person name="Mattanovich D."/>
        </authorList>
    </citation>
    <scope>NUCLEOTIDE SEQUENCE [LARGE SCALE GENOMIC DNA]</scope>
    <source>
        <strain evidence="1 2">CBS 10342</strain>
    </source>
</reference>
<accession>A0A167FIF0</accession>
<evidence type="ECO:0008006" key="3">
    <source>
        <dbReference type="Google" id="ProtNLM"/>
    </source>
</evidence>
<dbReference type="EMBL" id="CP014503">
    <property type="protein sequence ID" value="ANB15339.1"/>
    <property type="molecule type" value="Genomic_DNA"/>
</dbReference>
<dbReference type="InterPro" id="IPR036291">
    <property type="entry name" value="NAD(P)-bd_dom_sf"/>
</dbReference>
<dbReference type="PANTHER" id="PTHR14097:SF8">
    <property type="entry name" value="NAD(P)-BINDING DOMAIN-CONTAINING PROTEIN"/>
    <property type="match status" value="1"/>
</dbReference>
<dbReference type="KEGG" id="slb:AWJ20_2966"/>
<dbReference type="Proteomes" id="UP000189580">
    <property type="component" value="Chromosome b"/>
</dbReference>
<organism evidence="1 2">
    <name type="scientific">Sugiyamaella lignohabitans</name>
    <dbReference type="NCBI Taxonomy" id="796027"/>
    <lineage>
        <taxon>Eukaryota</taxon>
        <taxon>Fungi</taxon>
        <taxon>Dikarya</taxon>
        <taxon>Ascomycota</taxon>
        <taxon>Saccharomycotina</taxon>
        <taxon>Dipodascomycetes</taxon>
        <taxon>Dipodascales</taxon>
        <taxon>Trichomonascaceae</taxon>
        <taxon>Sugiyamaella</taxon>
    </lineage>
</organism>